<sequence length="195" mass="20529">MKLLMLALSGAALIATAPAFAQPGQPAQAAHPNVLFKTSQGDIRVELYPEKAPKTVENFLAYVKSGQYSGTIFHRVIPGFMIQGGGYNTSFAEKPTRAPIPLESRSGLKNATGTIAMARTSNPDSATAQFFINTVDNAGLDYPNPDGNGYAVFGKVVAGMDVVKKIEGSPTTTRGPMADVPQKPTVIESATVVSQ</sequence>
<dbReference type="PRINTS" id="PR00153">
    <property type="entry name" value="CSAPPISMRASE"/>
</dbReference>
<dbReference type="Proteomes" id="UP000027439">
    <property type="component" value="Unassembled WGS sequence"/>
</dbReference>
<dbReference type="PROSITE" id="PS50072">
    <property type="entry name" value="CSA_PPIASE_2"/>
    <property type="match status" value="1"/>
</dbReference>
<reference evidence="9" key="3">
    <citation type="journal article" date="2019" name="Int. J. Syst. Evol. Microbiol.">
        <title>The Global Catalogue of Microorganisms (GCM) 10K type strain sequencing project: providing services to taxonomists for standard genome sequencing and annotation.</title>
        <authorList>
            <consortium name="The Broad Institute Genomics Platform"/>
            <consortium name="The Broad Institute Genome Sequencing Center for Infectious Disease"/>
            <person name="Wu L."/>
            <person name="Ma J."/>
        </authorList>
    </citation>
    <scope>NUCLEOTIDE SEQUENCE [LARGE SCALE GENOMIC DNA]</scope>
    <source>
        <strain evidence="9">CGMCC 1.11013</strain>
    </source>
</reference>
<evidence type="ECO:0000259" key="5">
    <source>
        <dbReference type="PROSITE" id="PS50072"/>
    </source>
</evidence>
<dbReference type="Proteomes" id="UP000597138">
    <property type="component" value="Unassembled WGS sequence"/>
</dbReference>
<keyword evidence="3 4" id="KW-0413">Isomerase</keyword>
<evidence type="ECO:0000313" key="6">
    <source>
        <dbReference type="EMBL" id="GGD66661.1"/>
    </source>
</evidence>
<protein>
    <recommendedName>
        <fullName evidence="4">Peptidyl-prolyl cis-trans isomerase</fullName>
        <shortName evidence="4">PPIase</shortName>
        <ecNumber evidence="4">5.2.1.8</ecNumber>
    </recommendedName>
</protein>
<evidence type="ECO:0000256" key="1">
    <source>
        <dbReference type="ARBA" id="ARBA00007365"/>
    </source>
</evidence>
<dbReference type="eggNOG" id="COG0652">
    <property type="taxonomic scope" value="Bacteria"/>
</dbReference>
<evidence type="ECO:0000256" key="2">
    <source>
        <dbReference type="ARBA" id="ARBA00023110"/>
    </source>
</evidence>
<dbReference type="InterPro" id="IPR029000">
    <property type="entry name" value="Cyclophilin-like_dom_sf"/>
</dbReference>
<dbReference type="GO" id="GO:0006457">
    <property type="term" value="P:protein folding"/>
    <property type="evidence" value="ECO:0007669"/>
    <property type="project" value="InterPro"/>
</dbReference>
<reference evidence="6" key="1">
    <citation type="journal article" date="2014" name="Int. J. Syst. Evol. Microbiol.">
        <title>Complete genome of a new Firmicutes species belonging to the dominant human colonic microbiota ('Ruminococcus bicirculans') reveals two chromosomes and a selective capacity to utilize plant glucans.</title>
        <authorList>
            <consortium name="NISC Comparative Sequencing Program"/>
            <person name="Wegmann U."/>
            <person name="Louis P."/>
            <person name="Goesmann A."/>
            <person name="Henrissat B."/>
            <person name="Duncan S.H."/>
            <person name="Flint H.J."/>
        </authorList>
    </citation>
    <scope>NUCLEOTIDE SEQUENCE</scope>
    <source>
        <strain evidence="6">CGMCC 1.11013</strain>
    </source>
</reference>
<dbReference type="EMBL" id="BMEG01000003">
    <property type="protein sequence ID" value="GGD66661.1"/>
    <property type="molecule type" value="Genomic_DNA"/>
</dbReference>
<dbReference type="STRING" id="1071679.BG57_00310"/>
<feature type="chain" id="PRO_5006512241" description="Peptidyl-prolyl cis-trans isomerase" evidence="4">
    <location>
        <begin position="22"/>
        <end position="195"/>
    </location>
</feature>
<evidence type="ECO:0000256" key="3">
    <source>
        <dbReference type="ARBA" id="ARBA00023235"/>
    </source>
</evidence>
<keyword evidence="9" id="KW-1185">Reference proteome</keyword>
<comment type="catalytic activity">
    <reaction evidence="4">
        <text>[protein]-peptidylproline (omega=180) = [protein]-peptidylproline (omega=0)</text>
        <dbReference type="Rhea" id="RHEA:16237"/>
        <dbReference type="Rhea" id="RHEA-COMP:10747"/>
        <dbReference type="Rhea" id="RHEA-COMP:10748"/>
        <dbReference type="ChEBI" id="CHEBI:83833"/>
        <dbReference type="ChEBI" id="CHEBI:83834"/>
        <dbReference type="EC" id="5.2.1.8"/>
    </reaction>
</comment>
<comment type="function">
    <text evidence="4">PPIases accelerate the folding of proteins. It catalyzes the cis-trans isomerization of proline imidic peptide bonds in oligopeptides.</text>
</comment>
<dbReference type="EMBL" id="JFHE01000001">
    <property type="protein sequence ID" value="KDR37107.1"/>
    <property type="molecule type" value="Genomic_DNA"/>
</dbReference>
<feature type="domain" description="PPIase cyclophilin-type" evidence="5">
    <location>
        <begin position="41"/>
        <end position="192"/>
    </location>
</feature>
<dbReference type="PROSITE" id="PS00170">
    <property type="entry name" value="CSA_PPIASE_1"/>
    <property type="match status" value="1"/>
</dbReference>
<evidence type="ECO:0000313" key="7">
    <source>
        <dbReference type="EMBL" id="KDR37107.1"/>
    </source>
</evidence>
<evidence type="ECO:0000313" key="8">
    <source>
        <dbReference type="Proteomes" id="UP000027439"/>
    </source>
</evidence>
<feature type="signal peptide" evidence="4">
    <location>
        <begin position="1"/>
        <end position="21"/>
    </location>
</feature>
<keyword evidence="2 4" id="KW-0697">Rotamase</keyword>
<dbReference type="SUPFAM" id="SSF50891">
    <property type="entry name" value="Cyclophilin-like"/>
    <property type="match status" value="1"/>
</dbReference>
<dbReference type="InterPro" id="IPR044665">
    <property type="entry name" value="E_coli_cyclophilin_A-like"/>
</dbReference>
<dbReference type="PANTHER" id="PTHR43246">
    <property type="entry name" value="PEPTIDYL-PROLYL CIS-TRANS ISOMERASE CYP38, CHLOROPLASTIC"/>
    <property type="match status" value="1"/>
</dbReference>
<dbReference type="InterPro" id="IPR020892">
    <property type="entry name" value="Cyclophilin-type_PPIase_CS"/>
</dbReference>
<evidence type="ECO:0000313" key="9">
    <source>
        <dbReference type="Proteomes" id="UP000597138"/>
    </source>
</evidence>
<keyword evidence="4" id="KW-0732">Signal</keyword>
<proteinExistence type="inferred from homology"/>
<evidence type="ECO:0000256" key="4">
    <source>
        <dbReference type="RuleBase" id="RU363019"/>
    </source>
</evidence>
<dbReference type="CDD" id="cd01920">
    <property type="entry name" value="cyclophilin_EcCYP_like"/>
    <property type="match status" value="1"/>
</dbReference>
<dbReference type="EC" id="5.2.1.8" evidence="4"/>
<dbReference type="Pfam" id="PF00160">
    <property type="entry name" value="Pro_isomerase"/>
    <property type="match status" value="1"/>
</dbReference>
<comment type="similarity">
    <text evidence="1 4">Belongs to the cyclophilin-type PPIase family.</text>
</comment>
<name>A0A069P9D5_9BURK</name>
<reference evidence="7 8" key="2">
    <citation type="submission" date="2014-03" db="EMBL/GenBank/DDBJ databases">
        <title>Draft Genome Sequences of Four Burkholderia Strains.</title>
        <authorList>
            <person name="Liu X.Y."/>
            <person name="Li C.X."/>
            <person name="Xu J.H."/>
        </authorList>
    </citation>
    <scope>NUCLEOTIDE SEQUENCE [LARGE SCALE GENOMIC DNA]</scope>
    <source>
        <strain evidence="7 8">R27</strain>
    </source>
</reference>
<dbReference type="RefSeq" id="WP_035959414.1">
    <property type="nucleotide sequence ID" value="NZ_BMEG01000003.1"/>
</dbReference>
<accession>A0A069P9D5</accession>
<dbReference type="GO" id="GO:0003755">
    <property type="term" value="F:peptidyl-prolyl cis-trans isomerase activity"/>
    <property type="evidence" value="ECO:0007669"/>
    <property type="project" value="UniProtKB-UniRule"/>
</dbReference>
<organism evidence="7 8">
    <name type="scientific">Caballeronia grimmiae</name>
    <dbReference type="NCBI Taxonomy" id="1071679"/>
    <lineage>
        <taxon>Bacteria</taxon>
        <taxon>Pseudomonadati</taxon>
        <taxon>Pseudomonadota</taxon>
        <taxon>Betaproteobacteria</taxon>
        <taxon>Burkholderiales</taxon>
        <taxon>Burkholderiaceae</taxon>
        <taxon>Caballeronia</taxon>
    </lineage>
</organism>
<dbReference type="InterPro" id="IPR002130">
    <property type="entry name" value="Cyclophilin-type_PPIase_dom"/>
</dbReference>
<dbReference type="AlphaFoldDB" id="A0A069P9D5"/>
<gene>
    <name evidence="6" type="primary">ppiA</name>
    <name evidence="7" type="ORF">BG57_00310</name>
    <name evidence="6" type="ORF">GCM10010985_21120</name>
</gene>
<dbReference type="OrthoDB" id="9807797at2"/>
<dbReference type="Gene3D" id="2.40.100.10">
    <property type="entry name" value="Cyclophilin-like"/>
    <property type="match status" value="1"/>
</dbReference>
<reference evidence="6" key="4">
    <citation type="submission" date="2024-05" db="EMBL/GenBank/DDBJ databases">
        <authorList>
            <person name="Sun Q."/>
            <person name="Zhou Y."/>
        </authorList>
    </citation>
    <scope>NUCLEOTIDE SEQUENCE</scope>
    <source>
        <strain evidence="6">CGMCC 1.11013</strain>
    </source>
</reference>
<comment type="caution">
    <text evidence="7">The sequence shown here is derived from an EMBL/GenBank/DDBJ whole genome shotgun (WGS) entry which is preliminary data.</text>
</comment>